<dbReference type="Proteomes" id="UP001159100">
    <property type="component" value="Unassembled WGS sequence"/>
</dbReference>
<gene>
    <name evidence="1" type="ORF">POF45_27670</name>
</gene>
<dbReference type="EMBL" id="JARBWL010000002">
    <property type="protein sequence ID" value="MDI2595174.1"/>
    <property type="molecule type" value="Genomic_DNA"/>
</dbReference>
<name>A0ABT6QWA4_9PSED</name>
<evidence type="ECO:0008006" key="3">
    <source>
        <dbReference type="Google" id="ProtNLM"/>
    </source>
</evidence>
<organism evidence="1 2">
    <name type="scientific">Pseudomonas fungipugnans</name>
    <dbReference type="NCBI Taxonomy" id="3024217"/>
    <lineage>
        <taxon>Bacteria</taxon>
        <taxon>Pseudomonadati</taxon>
        <taxon>Pseudomonadota</taxon>
        <taxon>Gammaproteobacteria</taxon>
        <taxon>Pseudomonadales</taxon>
        <taxon>Pseudomonadaceae</taxon>
        <taxon>Pseudomonas</taxon>
    </lineage>
</organism>
<proteinExistence type="predicted"/>
<reference evidence="1 2" key="1">
    <citation type="submission" date="2023-02" db="EMBL/GenBank/DDBJ databases">
        <title>Pseudomonas chrutzelriedensis sp. nov., a potently antifungal strain isolated from moss.</title>
        <authorList>
            <person name="Schnyder A."/>
            <person name="Kalawong R."/>
            <person name="Eberl L."/>
            <person name="Agnoli K."/>
        </authorList>
    </citation>
    <scope>NUCLEOTIDE SEQUENCE [LARGE SCALE GENOMIC DNA]</scope>
    <source>
        <strain evidence="1 2">681</strain>
    </source>
</reference>
<evidence type="ECO:0000313" key="2">
    <source>
        <dbReference type="Proteomes" id="UP001159100"/>
    </source>
</evidence>
<dbReference type="RefSeq" id="WP_259502175.1">
    <property type="nucleotide sequence ID" value="NZ_JARBWL010000002.1"/>
</dbReference>
<accession>A0ABT6QWA4</accession>
<protein>
    <recommendedName>
        <fullName evidence="3">Phage tail protein</fullName>
    </recommendedName>
</protein>
<comment type="caution">
    <text evidence="1">The sequence shown here is derived from an EMBL/GenBank/DDBJ whole genome shotgun (WGS) entry which is preliminary data.</text>
</comment>
<keyword evidence="2" id="KW-1185">Reference proteome</keyword>
<evidence type="ECO:0000313" key="1">
    <source>
        <dbReference type="EMBL" id="MDI2595174.1"/>
    </source>
</evidence>
<sequence>MSQSNVVKKNSQQLQSDVQAAVKSILNATTALKPSDYNKVLAATLAATQKTVSIQIDAADLTQLKNSGYRLCFAKKVGNEAYNVVWQSYDKYLSFNDFSWTPQYQIFGTNTFKADVTVKASTNTVDISLGQQSTLNNAGLMGPAVSGGPDTAITLINNYGPIHPGINQLSTGIDGVQSSTSIYVAINQVVLGQTTLTPVEKILVWFEQNVQTSTMFSTSRSNAVEIDLTNSNDASRLYIGGIWKTI</sequence>